<name>A0AAD5F5J1_PRUDU</name>
<dbReference type="AlphaFoldDB" id="A0AAD5F5J1"/>
<dbReference type="PROSITE" id="PS51257">
    <property type="entry name" value="PROKAR_LIPOPROTEIN"/>
    <property type="match status" value="1"/>
</dbReference>
<protein>
    <submittedName>
        <fullName evidence="1">Uncharacterized protein</fullName>
    </submittedName>
</protein>
<comment type="caution">
    <text evidence="1">The sequence shown here is derived from an EMBL/GenBank/DDBJ whole genome shotgun (WGS) entry which is preliminary data.</text>
</comment>
<proteinExistence type="predicted"/>
<dbReference type="EMBL" id="JAJFAZ020000001">
    <property type="protein sequence ID" value="KAI5353928.1"/>
    <property type="molecule type" value="Genomic_DNA"/>
</dbReference>
<reference evidence="1 2" key="1">
    <citation type="journal article" date="2022" name="G3 (Bethesda)">
        <title>Whole-genome sequence and methylome profiling of the almond [Prunus dulcis (Mill.) D.A. Webb] cultivar 'Nonpareil'.</title>
        <authorList>
            <person name="D'Amico-Willman K.M."/>
            <person name="Ouma W.Z."/>
            <person name="Meulia T."/>
            <person name="Sideli G.M."/>
            <person name="Gradziel T.M."/>
            <person name="Fresnedo-Ramirez J."/>
        </authorList>
    </citation>
    <scope>NUCLEOTIDE SEQUENCE [LARGE SCALE GENOMIC DNA]</scope>
    <source>
        <strain evidence="1">Clone GOH B32 T37-40</strain>
    </source>
</reference>
<dbReference type="Proteomes" id="UP001054821">
    <property type="component" value="Chromosome 1"/>
</dbReference>
<sequence length="71" mass="8110">MLPKKGDKVSTWCMGLSGVQGCWFLFTLLDAECVFTSFCAAMYLFDMNLLLLVCLHGAEYQDFEELLQLPY</sequence>
<evidence type="ECO:0000313" key="1">
    <source>
        <dbReference type="EMBL" id="KAI5353928.1"/>
    </source>
</evidence>
<accession>A0AAD5F5J1</accession>
<gene>
    <name evidence="1" type="ORF">L3X38_006822</name>
</gene>
<organism evidence="1 2">
    <name type="scientific">Prunus dulcis</name>
    <name type="common">Almond</name>
    <name type="synonym">Amygdalus dulcis</name>
    <dbReference type="NCBI Taxonomy" id="3755"/>
    <lineage>
        <taxon>Eukaryota</taxon>
        <taxon>Viridiplantae</taxon>
        <taxon>Streptophyta</taxon>
        <taxon>Embryophyta</taxon>
        <taxon>Tracheophyta</taxon>
        <taxon>Spermatophyta</taxon>
        <taxon>Magnoliopsida</taxon>
        <taxon>eudicotyledons</taxon>
        <taxon>Gunneridae</taxon>
        <taxon>Pentapetalae</taxon>
        <taxon>rosids</taxon>
        <taxon>fabids</taxon>
        <taxon>Rosales</taxon>
        <taxon>Rosaceae</taxon>
        <taxon>Amygdaloideae</taxon>
        <taxon>Amygdaleae</taxon>
        <taxon>Prunus</taxon>
    </lineage>
</organism>
<keyword evidence="2" id="KW-1185">Reference proteome</keyword>
<evidence type="ECO:0000313" key="2">
    <source>
        <dbReference type="Proteomes" id="UP001054821"/>
    </source>
</evidence>